<dbReference type="AlphaFoldDB" id="A0A6I2MUB3"/>
<evidence type="ECO:0000313" key="1">
    <source>
        <dbReference type="EMBL" id="MRX65984.1"/>
    </source>
</evidence>
<protein>
    <submittedName>
        <fullName evidence="1">Uncharacterized protein</fullName>
    </submittedName>
</protein>
<gene>
    <name evidence="1" type="ORF">GJ691_17675</name>
</gene>
<proteinExistence type="predicted"/>
<dbReference type="Proteomes" id="UP000443153">
    <property type="component" value="Unassembled WGS sequence"/>
</dbReference>
<reference evidence="1 2" key="1">
    <citation type="submission" date="2019-11" db="EMBL/GenBank/DDBJ databases">
        <title>Maribacter lutea sp. nov., a marine bacterium isolated from intertidal sand.</title>
        <authorList>
            <person name="Liu A."/>
        </authorList>
    </citation>
    <scope>NUCLEOTIDE SEQUENCE [LARGE SCALE GENOMIC DNA]</scope>
    <source>
        <strain evidence="1 2">RZ05</strain>
    </source>
</reference>
<organism evidence="1 2">
    <name type="scientific">Maribacter luteus</name>
    <dbReference type="NCBI Taxonomy" id="2594478"/>
    <lineage>
        <taxon>Bacteria</taxon>
        <taxon>Pseudomonadati</taxon>
        <taxon>Bacteroidota</taxon>
        <taxon>Flavobacteriia</taxon>
        <taxon>Flavobacteriales</taxon>
        <taxon>Flavobacteriaceae</taxon>
        <taxon>Maribacter</taxon>
    </lineage>
</organism>
<dbReference type="EMBL" id="WKJH01000030">
    <property type="protein sequence ID" value="MRX65984.1"/>
    <property type="molecule type" value="Genomic_DNA"/>
</dbReference>
<evidence type="ECO:0000313" key="2">
    <source>
        <dbReference type="Proteomes" id="UP000443153"/>
    </source>
</evidence>
<keyword evidence="2" id="KW-1185">Reference proteome</keyword>
<accession>A0A6I2MUB3</accession>
<comment type="caution">
    <text evidence="1">The sequence shown here is derived from an EMBL/GenBank/DDBJ whole genome shotgun (WGS) entry which is preliminary data.</text>
</comment>
<sequence length="105" mass="12864">MRLQELMVERIDNFIGIEKLTEELERMREMTHEKVWFDDMIICFNSLYLKDFNAEEYTLNYKIHLQKTIDFLNRFSKGTGSEIHKFLIDLLEFKIDYVYNLRKIS</sequence>
<dbReference type="RefSeq" id="WP_154369362.1">
    <property type="nucleotide sequence ID" value="NZ_CANMYZ010000003.1"/>
</dbReference>
<name>A0A6I2MUB3_9FLAO</name>